<gene>
    <name evidence="1" type="ORF">GCM10022419_114840</name>
</gene>
<proteinExistence type="predicted"/>
<evidence type="ECO:0008006" key="3">
    <source>
        <dbReference type="Google" id="ProtNLM"/>
    </source>
</evidence>
<protein>
    <recommendedName>
        <fullName evidence="3">ATP-binding protein</fullName>
    </recommendedName>
</protein>
<name>A0ABP6ZII2_9ACTN</name>
<accession>A0ABP6ZII2</accession>
<organism evidence="1 2">
    <name type="scientific">Nonomuraea rosea</name>
    <dbReference type="NCBI Taxonomy" id="638574"/>
    <lineage>
        <taxon>Bacteria</taxon>
        <taxon>Bacillati</taxon>
        <taxon>Actinomycetota</taxon>
        <taxon>Actinomycetes</taxon>
        <taxon>Streptosporangiales</taxon>
        <taxon>Streptosporangiaceae</taxon>
        <taxon>Nonomuraea</taxon>
    </lineage>
</organism>
<dbReference type="Proteomes" id="UP001500630">
    <property type="component" value="Unassembled WGS sequence"/>
</dbReference>
<reference evidence="2" key="1">
    <citation type="journal article" date="2019" name="Int. J. Syst. Evol. Microbiol.">
        <title>The Global Catalogue of Microorganisms (GCM) 10K type strain sequencing project: providing services to taxonomists for standard genome sequencing and annotation.</title>
        <authorList>
            <consortium name="The Broad Institute Genomics Platform"/>
            <consortium name="The Broad Institute Genome Sequencing Center for Infectious Disease"/>
            <person name="Wu L."/>
            <person name="Ma J."/>
        </authorList>
    </citation>
    <scope>NUCLEOTIDE SEQUENCE [LARGE SCALE GENOMIC DNA]</scope>
    <source>
        <strain evidence="2">JCM 17326</strain>
    </source>
</reference>
<evidence type="ECO:0000313" key="2">
    <source>
        <dbReference type="Proteomes" id="UP001500630"/>
    </source>
</evidence>
<dbReference type="EMBL" id="BAABDQ010000046">
    <property type="protein sequence ID" value="GAA3610870.1"/>
    <property type="molecule type" value="Genomic_DNA"/>
</dbReference>
<evidence type="ECO:0000313" key="1">
    <source>
        <dbReference type="EMBL" id="GAA3610870.1"/>
    </source>
</evidence>
<comment type="caution">
    <text evidence="1">The sequence shown here is derived from an EMBL/GenBank/DDBJ whole genome shotgun (WGS) entry which is preliminary data.</text>
</comment>
<sequence length="102" mass="10682">MVAAGRDYGGDWGPAEKQLLPAEIVLGTLRVGLPDVERQGSARRVCIALTGTASSLRLTVSNDGDGMPAEASVARLCGRRAEIAGPGGHTTRHWAYGEKAPR</sequence>
<keyword evidence="2" id="KW-1185">Reference proteome</keyword>